<evidence type="ECO:0000259" key="1">
    <source>
        <dbReference type="Pfam" id="PF10551"/>
    </source>
</evidence>
<protein>
    <recommendedName>
        <fullName evidence="1">MULE transposase domain-containing protein</fullName>
    </recommendedName>
</protein>
<dbReference type="AlphaFoldDB" id="A0A0B1SEA7"/>
<sequence>MDDVPQDLRELPDGELFLQLQLPDLHVYYLSEVVEMAKQNGLCALIGDGVHKLNPILPGAMEKGQLYTIHAVCNNGFEVPLLFAITRRKDYETYKVIFGRLRELISDENIRIVLDFEKAAIRAVREKFPNAQLQGCAFHL</sequence>
<organism evidence="2 3">
    <name type="scientific">Oesophagostomum dentatum</name>
    <name type="common">Nodular worm</name>
    <dbReference type="NCBI Taxonomy" id="61180"/>
    <lineage>
        <taxon>Eukaryota</taxon>
        <taxon>Metazoa</taxon>
        <taxon>Ecdysozoa</taxon>
        <taxon>Nematoda</taxon>
        <taxon>Chromadorea</taxon>
        <taxon>Rhabditida</taxon>
        <taxon>Rhabditina</taxon>
        <taxon>Rhabditomorpha</taxon>
        <taxon>Strongyloidea</taxon>
        <taxon>Strongylidae</taxon>
        <taxon>Oesophagostomum</taxon>
    </lineage>
</organism>
<keyword evidence="3" id="KW-1185">Reference proteome</keyword>
<name>A0A0B1SEA7_OESDE</name>
<evidence type="ECO:0000313" key="2">
    <source>
        <dbReference type="EMBL" id="KHJ81550.1"/>
    </source>
</evidence>
<dbReference type="OrthoDB" id="5864342at2759"/>
<proteinExistence type="predicted"/>
<reference evidence="2 3" key="1">
    <citation type="submission" date="2014-03" db="EMBL/GenBank/DDBJ databases">
        <title>Draft genome of the hookworm Oesophagostomum dentatum.</title>
        <authorList>
            <person name="Mitreva M."/>
        </authorList>
    </citation>
    <scope>NUCLEOTIDE SEQUENCE [LARGE SCALE GENOMIC DNA]</scope>
    <source>
        <strain evidence="2 3">OD-Hann</strain>
    </source>
</reference>
<gene>
    <name evidence="2" type="ORF">OESDEN_18763</name>
</gene>
<accession>A0A0B1SEA7</accession>
<feature type="domain" description="MULE transposase" evidence="1">
    <location>
        <begin position="63"/>
        <end position="140"/>
    </location>
</feature>
<dbReference type="Pfam" id="PF10551">
    <property type="entry name" value="MULE"/>
    <property type="match status" value="1"/>
</dbReference>
<feature type="non-terminal residue" evidence="2">
    <location>
        <position position="140"/>
    </location>
</feature>
<dbReference type="Proteomes" id="UP000053660">
    <property type="component" value="Unassembled WGS sequence"/>
</dbReference>
<dbReference type="EMBL" id="KN588352">
    <property type="protein sequence ID" value="KHJ81550.1"/>
    <property type="molecule type" value="Genomic_DNA"/>
</dbReference>
<dbReference type="InterPro" id="IPR018289">
    <property type="entry name" value="MULE_transposase_dom"/>
</dbReference>
<evidence type="ECO:0000313" key="3">
    <source>
        <dbReference type="Proteomes" id="UP000053660"/>
    </source>
</evidence>